<evidence type="ECO:0000313" key="1">
    <source>
        <dbReference type="EMBL" id="URW79988.1"/>
    </source>
</evidence>
<dbReference type="KEGG" id="alkq:M9189_01265"/>
<name>A0A9J6ZPX5_9BACT</name>
<organism evidence="1 2">
    <name type="scientific">Xiashengella succiniciproducens</name>
    <dbReference type="NCBI Taxonomy" id="2949635"/>
    <lineage>
        <taxon>Bacteria</taxon>
        <taxon>Pseudomonadati</taxon>
        <taxon>Bacteroidota</taxon>
        <taxon>Bacteroidia</taxon>
        <taxon>Marinilabiliales</taxon>
        <taxon>Marinilabiliaceae</taxon>
        <taxon>Xiashengella</taxon>
    </lineage>
</organism>
<sequence length="259" mass="28966">MRKILLVISLLLSYVFVNGEQIELRGTYQGENLYVKNPFAASGVGFCVYEVTVNGITSTDEINSAAFEIDLSVFGFALGEPVVVTINYKEGCLPSVLNPGVLNAKTSFVAEEVKIEGDKIVWRTRGETGSLPFVVEQFRWNKWVTVAQVDGVGVPGLHSYSAPVRFHAGENRFRIRQTDSRKVNRYSAELVYRSSVPQVTYTQTSGGRAIEFSAPTMYELYDSFGRIIVKGYGKTLQMDDLAKGSYYLNYDNKMDVIKR</sequence>
<dbReference type="RefSeq" id="WP_250724100.1">
    <property type="nucleotide sequence ID" value="NZ_CP098400.1"/>
</dbReference>
<reference evidence="1" key="2">
    <citation type="submission" date="2022-06" db="EMBL/GenBank/DDBJ databases">
        <title>Xiashengella guii gen. nov. sp. nov., a bacterium isolated form anaerobic digestion tank.</title>
        <authorList>
            <person name="Huang H."/>
        </authorList>
    </citation>
    <scope>NUCLEOTIDE SEQUENCE</scope>
    <source>
        <strain evidence="1">Ai-910</strain>
    </source>
</reference>
<accession>A0A9J6ZPX5</accession>
<keyword evidence="2" id="KW-1185">Reference proteome</keyword>
<dbReference type="EMBL" id="CP098400">
    <property type="protein sequence ID" value="URW79988.1"/>
    <property type="molecule type" value="Genomic_DNA"/>
</dbReference>
<dbReference type="Proteomes" id="UP001056426">
    <property type="component" value="Chromosome"/>
</dbReference>
<gene>
    <name evidence="1" type="ORF">M9189_01265</name>
</gene>
<reference evidence="1" key="1">
    <citation type="submission" date="2022-05" db="EMBL/GenBank/DDBJ databases">
        <authorList>
            <person name="Sun X."/>
        </authorList>
    </citation>
    <scope>NUCLEOTIDE SEQUENCE</scope>
    <source>
        <strain evidence="1">Ai-910</strain>
    </source>
</reference>
<proteinExistence type="predicted"/>
<protein>
    <submittedName>
        <fullName evidence="1">Uncharacterized protein</fullName>
    </submittedName>
</protein>
<dbReference type="AlphaFoldDB" id="A0A9J6ZPX5"/>
<evidence type="ECO:0000313" key="2">
    <source>
        <dbReference type="Proteomes" id="UP001056426"/>
    </source>
</evidence>